<evidence type="ECO:0000313" key="3">
    <source>
        <dbReference type="EMBL" id="KDB20024.1"/>
    </source>
</evidence>
<name>A0A059IWV9_TRIIM</name>
<dbReference type="Proteomes" id="UP000024533">
    <property type="component" value="Unassembled WGS sequence"/>
</dbReference>
<dbReference type="OMA" id="YPPSWAG"/>
<organism evidence="3 4">
    <name type="scientific">Trichophyton interdigitale (strain MR816)</name>
    <dbReference type="NCBI Taxonomy" id="1215338"/>
    <lineage>
        <taxon>Eukaryota</taxon>
        <taxon>Fungi</taxon>
        <taxon>Dikarya</taxon>
        <taxon>Ascomycota</taxon>
        <taxon>Pezizomycotina</taxon>
        <taxon>Eurotiomycetes</taxon>
        <taxon>Eurotiomycetidae</taxon>
        <taxon>Onygenales</taxon>
        <taxon>Arthrodermataceae</taxon>
        <taxon>Trichophyton</taxon>
    </lineage>
</organism>
<evidence type="ECO:0000256" key="2">
    <source>
        <dbReference type="SAM" id="Phobius"/>
    </source>
</evidence>
<keyword evidence="2" id="KW-0812">Transmembrane</keyword>
<dbReference type="OrthoDB" id="3539644at2759"/>
<sequence>MGNPKEEELEEQQAPLLPQYSGDEKIYTPPSTASNSSESQPDLHTEAAIEDAREHDRLLTSAPPPGYRDHVRSPGCQRGDLNVDIKDDSPEESASCRQGAGRFRRWWRARRRCHRRENDERRERPCCVKIFVALKAVFIVWLCLWLVRWAAVRFIRRHHRHHHHSVGYHNYGFGCHSKSSREIVVRERESWIFGNYPLYDLLDLRTTTGSVYVTIVPQPAHQDDPTRPAKVSIRSRTGNVFVRFKMPDDAAVISDALATYDLEEPQPSLFKEVFFQDPAMNHHSWQSNSSLPPRPYEIDIQTRSGNVFAVLGFSTHASVTTRSGNISTHLTPLVFENTTFPQNRRCKRCDDVSITTRTRSGNVSLKVTEPSFIAPEKPEHIPEAQDNIPHSKMRIDTRSNSSSRQEKWNRILQALNKKPSHAELKPCSHSELRVNAYHISRNSANMAISYPRSWAGRVIATDFRHGNVVLRGEGLEVVRRSPHGFLATKKPTVGLDDKKSWWGSKGNMSVGLESRGLVEFDIRG</sequence>
<feature type="compositionally biased region" description="Polar residues" evidence="1">
    <location>
        <begin position="29"/>
        <end position="40"/>
    </location>
</feature>
<dbReference type="AlphaFoldDB" id="A0A059IWV9"/>
<evidence type="ECO:0000313" key="4">
    <source>
        <dbReference type="Proteomes" id="UP000024533"/>
    </source>
</evidence>
<gene>
    <name evidence="3" type="ORF">H109_08020</name>
</gene>
<dbReference type="HOGENOM" id="CLU_501489_0_0_1"/>
<feature type="transmembrane region" description="Helical" evidence="2">
    <location>
        <begin position="130"/>
        <end position="151"/>
    </location>
</feature>
<dbReference type="STRING" id="1215338.A0A059IWV9"/>
<accession>A0A059IWV9</accession>
<evidence type="ECO:0000256" key="1">
    <source>
        <dbReference type="SAM" id="MobiDB-lite"/>
    </source>
</evidence>
<dbReference type="EMBL" id="AOKY01000948">
    <property type="protein sequence ID" value="KDB20024.1"/>
    <property type="molecule type" value="Genomic_DNA"/>
</dbReference>
<comment type="caution">
    <text evidence="3">The sequence shown here is derived from an EMBL/GenBank/DDBJ whole genome shotgun (WGS) entry which is preliminary data.</text>
</comment>
<keyword evidence="2" id="KW-0472">Membrane</keyword>
<proteinExistence type="predicted"/>
<keyword evidence="2" id="KW-1133">Transmembrane helix</keyword>
<keyword evidence="4" id="KW-1185">Reference proteome</keyword>
<feature type="compositionally biased region" description="Basic and acidic residues" evidence="1">
    <location>
        <begin position="41"/>
        <end position="58"/>
    </location>
</feature>
<protein>
    <submittedName>
        <fullName evidence="3">Uncharacterized protein</fullName>
    </submittedName>
</protein>
<feature type="region of interest" description="Disordered" evidence="1">
    <location>
        <begin position="1"/>
        <end position="96"/>
    </location>
</feature>
<reference evidence="3 4" key="1">
    <citation type="submission" date="2014-02" db="EMBL/GenBank/DDBJ databases">
        <title>The Genome Sequence of Trichophyton interdigitale MR816.</title>
        <authorList>
            <consortium name="The Broad Institute Genomics Platform"/>
            <person name="Cuomo C.A."/>
            <person name="White T.C."/>
            <person name="Graser Y."/>
            <person name="Martinez-Rossi N."/>
            <person name="Heitman J."/>
            <person name="Young S.K."/>
            <person name="Zeng Q."/>
            <person name="Gargeya S."/>
            <person name="Abouelleil A."/>
            <person name="Alvarado L."/>
            <person name="Chapman S.B."/>
            <person name="Gainer-Dewar J."/>
            <person name="Goldberg J."/>
            <person name="Griggs A."/>
            <person name="Gujja S."/>
            <person name="Hansen M."/>
            <person name="Howarth C."/>
            <person name="Imamovic A."/>
            <person name="Larimer J."/>
            <person name="Martinez D."/>
            <person name="Murphy C."/>
            <person name="Pearson M.D."/>
            <person name="Persinoti G."/>
            <person name="Poon T."/>
            <person name="Priest M."/>
            <person name="Roberts A.D."/>
            <person name="Saif S."/>
            <person name="Shea T.D."/>
            <person name="Sykes S.N."/>
            <person name="Wortman J."/>
            <person name="Nusbaum C."/>
            <person name="Birren B."/>
        </authorList>
    </citation>
    <scope>NUCLEOTIDE SEQUENCE [LARGE SCALE GENOMIC DNA]</scope>
    <source>
        <strain evidence="3 4">MR816</strain>
    </source>
</reference>